<accession>A0A4U8W7K0</accession>
<evidence type="ECO:0000313" key="3">
    <source>
        <dbReference type="Proteomes" id="UP000290013"/>
    </source>
</evidence>
<dbReference type="KEGG" id="ctai:NCTC12078_00161"/>
<gene>
    <name evidence="2" type="ORF">NCTC12078_00161</name>
</gene>
<protein>
    <recommendedName>
        <fullName evidence="1">Type II CBASS E2 protein domain-containing protein</fullName>
    </recommendedName>
</protein>
<organism evidence="2 3">
    <name type="scientific">Chryseobacterium taihuense</name>
    <dbReference type="NCBI Taxonomy" id="1141221"/>
    <lineage>
        <taxon>Bacteria</taxon>
        <taxon>Pseudomonadati</taxon>
        <taxon>Bacteroidota</taxon>
        <taxon>Flavobacteriia</taxon>
        <taxon>Flavobacteriales</taxon>
        <taxon>Weeksellaceae</taxon>
        <taxon>Chryseobacterium group</taxon>
        <taxon>Chryseobacterium</taxon>
    </lineage>
</organism>
<name>A0A4U8W7K0_9FLAO</name>
<feature type="domain" description="Type II CBASS E2 protein" evidence="1">
    <location>
        <begin position="6"/>
        <end position="128"/>
    </location>
</feature>
<dbReference type="AlphaFoldDB" id="A0A4U8W7K0"/>
<reference evidence="2 3" key="1">
    <citation type="submission" date="2019-02" db="EMBL/GenBank/DDBJ databases">
        <authorList>
            <consortium name="Pathogen Informatics"/>
        </authorList>
    </citation>
    <scope>NUCLEOTIDE SEQUENCE [LARGE SCALE GENOMIC DNA]</scope>
    <source>
        <strain evidence="2 3">3012STDY6944375</strain>
    </source>
</reference>
<evidence type="ECO:0000259" key="1">
    <source>
        <dbReference type="Pfam" id="PF26395"/>
    </source>
</evidence>
<proteinExistence type="predicted"/>
<dbReference type="Proteomes" id="UP000290013">
    <property type="component" value="Chromosome"/>
</dbReference>
<dbReference type="Pfam" id="PF26395">
    <property type="entry name" value="E2-CBASS"/>
    <property type="match status" value="1"/>
</dbReference>
<dbReference type="EMBL" id="LR215974">
    <property type="protein sequence ID" value="VFB02187.1"/>
    <property type="molecule type" value="Genomic_DNA"/>
</dbReference>
<evidence type="ECO:0000313" key="2">
    <source>
        <dbReference type="EMBL" id="VFB02187.1"/>
    </source>
</evidence>
<dbReference type="InterPro" id="IPR058588">
    <property type="entry name" value="E2-CBASS"/>
</dbReference>
<sequence length="144" mass="17003">MPANNQLSAILEAFPNAKILSSKRDNFELVIELQPSILCEIYKIKIVYVSNKSVKVYVVDKVLKIAQNRQKLPHVYSTKNQQLCLYSPSKKEWKPTQYIMNTIIPWASEWLYYYELWLIDGNWYGGGHDEYLNEELNKIIKDER</sequence>